<gene>
    <name evidence="3" type="ORF">K432DRAFT_388754</name>
</gene>
<dbReference type="EMBL" id="KV744821">
    <property type="protein sequence ID" value="OCK85291.1"/>
    <property type="molecule type" value="Genomic_DNA"/>
</dbReference>
<sequence length="260" mass="29047">MASTAAPPLATSSTGMPDPPQQSLVSIAPSTSTSLTASSFTLFPLLPTEIRLHIWRFALPDTGRVVELRRSREDWEVTASPSPPAVFSVNQESRDEVIRYSILNDAMLTLNGENQVYFNYELDTLSFNTSKQGNYEPGSDLWGLGGELYLFVESLRAHERQKVQHLAVIHDIPEVSTNRRRLEIGLAKFKSLKLFSVRSLAKGANGQVLPSGLWRQICWGMREEIWRALDSSFDGESLSGKPILRFEGLRQGVVTHFDNP</sequence>
<name>A0A8E2EJP2_9PEZI</name>
<dbReference type="PANTHER" id="PTHR35910:SF6">
    <property type="entry name" value="2EXR DOMAIN-CONTAINING PROTEIN"/>
    <property type="match status" value="1"/>
</dbReference>
<accession>A0A8E2EJP2</accession>
<evidence type="ECO:0000259" key="2">
    <source>
        <dbReference type="Pfam" id="PF20150"/>
    </source>
</evidence>
<organism evidence="3 4">
    <name type="scientific">Lepidopterella palustris CBS 459.81</name>
    <dbReference type="NCBI Taxonomy" id="1314670"/>
    <lineage>
        <taxon>Eukaryota</taxon>
        <taxon>Fungi</taxon>
        <taxon>Dikarya</taxon>
        <taxon>Ascomycota</taxon>
        <taxon>Pezizomycotina</taxon>
        <taxon>Dothideomycetes</taxon>
        <taxon>Pleosporomycetidae</taxon>
        <taxon>Mytilinidiales</taxon>
        <taxon>Argynnaceae</taxon>
        <taxon>Lepidopterella</taxon>
    </lineage>
</organism>
<protein>
    <recommendedName>
        <fullName evidence="2">2EXR domain-containing protein</fullName>
    </recommendedName>
</protein>
<dbReference type="InterPro" id="IPR045518">
    <property type="entry name" value="2EXR"/>
</dbReference>
<proteinExistence type="predicted"/>
<dbReference type="Proteomes" id="UP000250266">
    <property type="component" value="Unassembled WGS sequence"/>
</dbReference>
<evidence type="ECO:0000256" key="1">
    <source>
        <dbReference type="SAM" id="MobiDB-lite"/>
    </source>
</evidence>
<evidence type="ECO:0000313" key="4">
    <source>
        <dbReference type="Proteomes" id="UP000250266"/>
    </source>
</evidence>
<keyword evidence="4" id="KW-1185">Reference proteome</keyword>
<dbReference type="Pfam" id="PF20150">
    <property type="entry name" value="2EXR"/>
    <property type="match status" value="1"/>
</dbReference>
<feature type="region of interest" description="Disordered" evidence="1">
    <location>
        <begin position="1"/>
        <end position="25"/>
    </location>
</feature>
<evidence type="ECO:0000313" key="3">
    <source>
        <dbReference type="EMBL" id="OCK85291.1"/>
    </source>
</evidence>
<dbReference type="AlphaFoldDB" id="A0A8E2EJP2"/>
<reference evidence="3 4" key="1">
    <citation type="journal article" date="2016" name="Nat. Commun.">
        <title>Ectomycorrhizal ecology is imprinted in the genome of the dominant symbiotic fungus Cenococcum geophilum.</title>
        <authorList>
            <consortium name="DOE Joint Genome Institute"/>
            <person name="Peter M."/>
            <person name="Kohler A."/>
            <person name="Ohm R.A."/>
            <person name="Kuo A."/>
            <person name="Krutzmann J."/>
            <person name="Morin E."/>
            <person name="Arend M."/>
            <person name="Barry K.W."/>
            <person name="Binder M."/>
            <person name="Choi C."/>
            <person name="Clum A."/>
            <person name="Copeland A."/>
            <person name="Grisel N."/>
            <person name="Haridas S."/>
            <person name="Kipfer T."/>
            <person name="LaButti K."/>
            <person name="Lindquist E."/>
            <person name="Lipzen A."/>
            <person name="Maire R."/>
            <person name="Meier B."/>
            <person name="Mihaltcheva S."/>
            <person name="Molinier V."/>
            <person name="Murat C."/>
            <person name="Poggeler S."/>
            <person name="Quandt C.A."/>
            <person name="Sperisen C."/>
            <person name="Tritt A."/>
            <person name="Tisserant E."/>
            <person name="Crous P.W."/>
            <person name="Henrissat B."/>
            <person name="Nehls U."/>
            <person name="Egli S."/>
            <person name="Spatafora J.W."/>
            <person name="Grigoriev I.V."/>
            <person name="Martin F.M."/>
        </authorList>
    </citation>
    <scope>NUCLEOTIDE SEQUENCE [LARGE SCALE GENOMIC DNA]</scope>
    <source>
        <strain evidence="3 4">CBS 459.81</strain>
    </source>
</reference>
<feature type="compositionally biased region" description="Low complexity" evidence="1">
    <location>
        <begin position="1"/>
        <end position="14"/>
    </location>
</feature>
<dbReference type="OrthoDB" id="3448456at2759"/>
<dbReference type="PANTHER" id="PTHR35910">
    <property type="entry name" value="2EXR DOMAIN-CONTAINING PROTEIN"/>
    <property type="match status" value="1"/>
</dbReference>
<feature type="domain" description="2EXR" evidence="2">
    <location>
        <begin position="40"/>
        <end position="125"/>
    </location>
</feature>